<dbReference type="InParanoid" id="A0A6P7P7Q3"/>
<evidence type="ECO:0000256" key="6">
    <source>
        <dbReference type="SAM" id="MobiDB-lite"/>
    </source>
</evidence>
<name>A0A6P7P7Q3_BETSP</name>
<dbReference type="SUPFAM" id="SSF81878">
    <property type="entry name" value="BRCA2 tower domain"/>
    <property type="match status" value="1"/>
</dbReference>
<keyword evidence="4" id="KW-0233">DNA recombination</keyword>
<dbReference type="GeneID" id="114867537"/>
<evidence type="ECO:0000259" key="7">
    <source>
        <dbReference type="SMART" id="SM01341"/>
    </source>
</evidence>
<dbReference type="KEGG" id="bspl:114867537"/>
<dbReference type="Pfam" id="PF09121">
    <property type="entry name" value="Tower"/>
    <property type="match status" value="1"/>
</dbReference>
<keyword evidence="1" id="KW-0677">Repeat</keyword>
<evidence type="ECO:0000256" key="1">
    <source>
        <dbReference type="ARBA" id="ARBA00022737"/>
    </source>
</evidence>
<dbReference type="InterPro" id="IPR012340">
    <property type="entry name" value="NA-bd_OB-fold"/>
</dbReference>
<keyword evidence="2" id="KW-0227">DNA damage</keyword>
<dbReference type="PANTHER" id="PTHR11289:SF0">
    <property type="entry name" value="BREAST CANCER TYPE 2 SUSCEPTIBILITY PROTEIN"/>
    <property type="match status" value="1"/>
</dbReference>
<reference evidence="9" key="1">
    <citation type="submission" date="2025-08" db="UniProtKB">
        <authorList>
            <consortium name="RefSeq"/>
        </authorList>
    </citation>
    <scope>IDENTIFICATION</scope>
</reference>
<dbReference type="InterPro" id="IPR002093">
    <property type="entry name" value="BRCA2_repeat"/>
</dbReference>
<dbReference type="Pfam" id="PF09169">
    <property type="entry name" value="BRCA-2_helical"/>
    <property type="match status" value="1"/>
</dbReference>
<keyword evidence="3" id="KW-0238">DNA-binding</keyword>
<dbReference type="InterPro" id="IPR015187">
    <property type="entry name" value="BRCA2_OB_1"/>
</dbReference>
<dbReference type="Proteomes" id="UP000515150">
    <property type="component" value="Chromosome 13"/>
</dbReference>
<dbReference type="PROSITE" id="PS50138">
    <property type="entry name" value="BRCA2_REPEAT"/>
    <property type="match status" value="8"/>
</dbReference>
<keyword evidence="8" id="KW-1185">Reference proteome</keyword>
<dbReference type="InterPro" id="IPR015188">
    <property type="entry name" value="BRCA2_OB_3"/>
</dbReference>
<dbReference type="InterPro" id="IPR015525">
    <property type="entry name" value="BRCA2"/>
</dbReference>
<dbReference type="InterPro" id="IPR055077">
    <property type="entry name" value="BRCA2_TR2"/>
</dbReference>
<keyword evidence="5" id="KW-0234">DNA repair</keyword>
<feature type="compositionally biased region" description="Polar residues" evidence="6">
    <location>
        <begin position="318"/>
        <end position="330"/>
    </location>
</feature>
<dbReference type="GO" id="GO:0006355">
    <property type="term" value="P:regulation of DNA-templated transcription"/>
    <property type="evidence" value="ECO:0007669"/>
    <property type="project" value="TreeGrafter"/>
</dbReference>
<dbReference type="Pfam" id="PF22687">
    <property type="entry name" value="BRCA2_TR2"/>
    <property type="match status" value="1"/>
</dbReference>
<dbReference type="InterPro" id="IPR015252">
    <property type="entry name" value="BRCA2_hlx"/>
</dbReference>
<evidence type="ECO:0000256" key="5">
    <source>
        <dbReference type="ARBA" id="ARBA00023204"/>
    </source>
</evidence>
<dbReference type="CTD" id="675"/>
<dbReference type="SUPFAM" id="SSF50249">
    <property type="entry name" value="Nucleic acid-binding proteins"/>
    <property type="match status" value="3"/>
</dbReference>
<dbReference type="GO" id="GO:0003677">
    <property type="term" value="F:DNA binding"/>
    <property type="evidence" value="ECO:0007669"/>
    <property type="project" value="UniProtKB-KW"/>
</dbReference>
<dbReference type="InterPro" id="IPR015205">
    <property type="entry name" value="Tower_dom"/>
</dbReference>
<dbReference type="Gene3D" id="2.40.50.140">
    <property type="entry name" value="Nucleic acid-binding proteins"/>
    <property type="match status" value="3"/>
</dbReference>
<feature type="compositionally biased region" description="Polar residues" evidence="6">
    <location>
        <begin position="541"/>
        <end position="561"/>
    </location>
</feature>
<dbReference type="GO" id="GO:0005634">
    <property type="term" value="C:nucleus"/>
    <property type="evidence" value="ECO:0007669"/>
    <property type="project" value="TreeGrafter"/>
</dbReference>
<dbReference type="SMART" id="SM01341">
    <property type="entry name" value="Tower"/>
    <property type="match status" value="1"/>
</dbReference>
<dbReference type="InterPro" id="IPR036315">
    <property type="entry name" value="BRCA2_hlx_sf"/>
</dbReference>
<feature type="region of interest" description="Disordered" evidence="6">
    <location>
        <begin position="2465"/>
        <end position="2516"/>
    </location>
</feature>
<feature type="compositionally biased region" description="Basic and acidic residues" evidence="6">
    <location>
        <begin position="1404"/>
        <end position="1418"/>
    </location>
</feature>
<protein>
    <submittedName>
        <fullName evidence="9">Breast cancer type 2 susceptibility protein isoform X1</fullName>
    </submittedName>
</protein>
<feature type="region of interest" description="Disordered" evidence="6">
    <location>
        <begin position="1396"/>
        <end position="1436"/>
    </location>
</feature>
<feature type="domain" description="Tower" evidence="7">
    <location>
        <begin position="2102"/>
        <end position="2143"/>
    </location>
</feature>
<dbReference type="Pfam" id="PF21318">
    <property type="entry name" value="BRCA2DBD_OB2"/>
    <property type="match status" value="1"/>
</dbReference>
<feature type="region of interest" description="Disordered" evidence="6">
    <location>
        <begin position="1489"/>
        <end position="1529"/>
    </location>
</feature>
<dbReference type="Pfam" id="PF09104">
    <property type="entry name" value="BRCA-2_OB3"/>
    <property type="match status" value="1"/>
</dbReference>
<feature type="compositionally biased region" description="Basic and acidic residues" evidence="6">
    <location>
        <begin position="1501"/>
        <end position="1522"/>
    </location>
</feature>
<feature type="region of interest" description="Disordered" evidence="6">
    <location>
        <begin position="1022"/>
        <end position="1054"/>
    </location>
</feature>
<dbReference type="InterPro" id="IPR048262">
    <property type="entry name" value="BRCA2_OB_2_dom"/>
</dbReference>
<dbReference type="SUPFAM" id="SSF81872">
    <property type="entry name" value="BRCA2 helical domain"/>
    <property type="match status" value="1"/>
</dbReference>
<dbReference type="PIRSF" id="PIRSF002397">
    <property type="entry name" value="BRCA2"/>
    <property type="match status" value="1"/>
</dbReference>
<feature type="region of interest" description="Disordered" evidence="6">
    <location>
        <begin position="541"/>
        <end position="566"/>
    </location>
</feature>
<dbReference type="PANTHER" id="PTHR11289">
    <property type="entry name" value="BREAST CANCER TYPE 2 SUSCEPTIBILITY PROTEIN BRCA2"/>
    <property type="match status" value="1"/>
</dbReference>
<dbReference type="Gene3D" id="6.10.70.10">
    <property type="match status" value="1"/>
</dbReference>
<feature type="region of interest" description="Disordered" evidence="6">
    <location>
        <begin position="318"/>
        <end position="340"/>
    </location>
</feature>
<organism evidence="8 9">
    <name type="scientific">Betta splendens</name>
    <name type="common">Siamese fighting fish</name>
    <dbReference type="NCBI Taxonomy" id="158456"/>
    <lineage>
        <taxon>Eukaryota</taxon>
        <taxon>Metazoa</taxon>
        <taxon>Chordata</taxon>
        <taxon>Craniata</taxon>
        <taxon>Vertebrata</taxon>
        <taxon>Euteleostomi</taxon>
        <taxon>Actinopterygii</taxon>
        <taxon>Neopterygii</taxon>
        <taxon>Teleostei</taxon>
        <taxon>Neoteleostei</taxon>
        <taxon>Acanthomorphata</taxon>
        <taxon>Anabantaria</taxon>
        <taxon>Anabantiformes</taxon>
        <taxon>Anabantoidei</taxon>
        <taxon>Osphronemidae</taxon>
        <taxon>Betta</taxon>
    </lineage>
</organism>
<sequence length="2601" mass="286431">MHLTSKNMYNTFKDEIWEELGPLDPDWFDVLTSQTFPNESNDSDVDELSANQERHFDTAAVASQLFSTPRDFRHNRVVSPKAEDDHSFTHEQENEALAWTTMQSPYLFGMSKVCVPGAKYEVIQPQSDESFDLLQTPIKSPVSYAKQISESLGAQIHPDISWTSSLNTPTAVPPTLILSKTDGSPCPVSVSAEKNIVTVRKLFPSLSNACKIVASPSKNDDVPALQQGPVSLVADQNPEPHDSLQSSLNQSEGVWRQKLPDAIEDGEIRKTVASVLDGAENVLSMFFSNSHSALRKVKTERTKRKHIFQKKEQDCSITDTSATNNGASTEQKVDDQDPGKCSLSPVEKTVLSGNNQWSPLSLSEIPLCTIDTLCHNYIPSTHAENKSLTKNVLCDSGNLARPLLTLTHSGLPKKNSKFIYSVQTLKTEEKEKESQKIDLSSRTLHSGLLTSPQPKVHDLDMSQLCKAFAEDFTQNHFSPSSCLSAMKQAKQNTKQAGLHQDCDGFINRGNPPAINLNASSNGATVSDSGFQSAIVNNSQSQSGFKVNTHRNAPFSSTNKEPGNTHLEDTLQETDTNMCGTIKEELDSGTENGWRKESMSTQCPWSGEQTRLLNCHINASLQEKIVSLPFICPAGLKTASNKCIDTVNLERGFFQENEAEKTNIGHDTKDVVGHESVTSSTKSIPQLSPSERCGNVSCQLTASQKADVTELCTLLEEADSQFEFTQFEAAKLKPHCEHDAISLKTVGKELDPDFLTGIDFDDSFTLDGERQTVATVMPDKLTDSKSNYKASKTTCSSLMVSNAVRENTSTADVVSSESSRNMLTEPKYQAKAENSDINKVDLKNTLTLGMGFKTAGGNVLRVSKQCLRKAKDLFADIEENLNDQKSLDMQRSEIDAQSMQGQTTGITDKDAKGFNNSKMDTGRSGFQMASGKGISVSAKALQEADVFFKDCVLDSNKDMSVKHKKSTEPLADRVSQKDNHVQFKRVQKIKHNFSGEPVRNLKDIHYGCKNNVDIDSPGINNTSALTNVDSSQENKSLNAKTSYASPRTTSKDGSSVCGFSTASGKKVSISVEAMKKAESLLNESHALGETRELEVEVDAFKTDQFVPSKNGGFQTASGKGVVISSEALKKAKSLLSESEVEVDRISVKPYSKMPVTGPPHSNCGFITASGKPAAPSAETLHKAKALFSDIDIKMPVVSDIRNNGNTAFGELSCSGSFCTASGKKVSVSDDAVRKAKSLLGECIEFEETNKKQCKDASPTQNGGFQTASGKRVAVSSSALKKANALLSEVKGVGDKTGVKPTHCQKSFSGPAPTTSGLNAPSYQTGELSSEAVQKAEGLFMDTSAVSESKKTDRYDGAPNITHCGFTTAGGAKVIVSQKGLMKAKSFMKEFDDGDCHHLNSYSSPHDTHKPDPPKPRDVRNSSFKPITDFDSDSEREVDQTILNQGPKSSFLTFQSCNLGGCTETQEKLLAQEALDCTKALLEDEGIADQNHSEALGNVPHQENAKSDRISVEERKGKWKRSVEDTDMTGQPPLKRRLLEEFDRTVEGPRRLALLPERSCPSGVINDRRVFKYSDSLHPNVTKPHSNGKNYVETRLQKATPTQHSTSGDSRPAGSKMPAFVPPFCKNAKMPTLKNTALSDNKRRPAFVPPFKKQESSSKAQEQVLHRLPLAAPSKSDIYVPPVKKAQSTNSVIYTESKDDIQTVVLAGSTNENQVPNPHNPVGCKAEDLLGVQDTMSRDQEFQNLENLELARDMQDMRIRKKKRQTIRPVPGSLFLTKTSGVSRIQLKAAANGKRPARHTQVQLYEYGVQANVSEITSETAENFRFHLQQFFKQEAFVDGGGVHLADGGWLVSSNDGTAGKEEFYRALCDTPGVDPKLISEQWVYNHYRWIVWKQASMERSFPETMGSLCLTPEQVLLQLKYRYDVEVDHSRRPALRKIMERDDTAAKTLVLCVCGVVSRGQSPNRRSQSDTRTPQGTDAKRSLVENPSAVIWLTDGWYAIKAQVDEPLTAMLHKGRLAIGGKLIVHGAQLVGSQDACSPLEAPESLMLKICANSSRPARWDTRLGFYKDPRPFLLPVSCLYSNGGPVGCVDIVILRSYPIQWMERKSDGGVVFRSVRAEEKEARRYDNHKQKAMEIIFSKIQAEFEREVKDNNPQHRRRSISNQDIASLQDGEELHEAVGDDPACLEAHLSEQQLETLRVYRRSLIEKKQAEMQDRYRRAVEAEDTEGICPKRDVTPVWRLYVADSMDHPGSVYQLNLWRPSSDLQSLLKEGCRYKVFNLSTSDGKKRSSIEMIQLTGTNKTQFQNLQTSQEWLSARFQPRVSTSFVDLQNTEYHPLCGEVDVTGCIISVIDEQGPSPAFYLADGTFNFVKVRCFNSFSQSGLEDLVKPCVLLALSNLQLRGQSTTPTSVVYAGDLTIFSTNPKELHLQESLCQLRNLVQGQWDFYRTAEEKLSCLIQSCGLSSVTSAGLPTHSPASITERGPDTKANPVKSLGFFTPVNRKPLTSTSSNEKDPKSLKRRRALDYLSRLPSPPVLSHLSSVASPCLKKTFNPPRRSGTPSSLKAVQTPACKPVCSQVENEWVNDEELAMIDTQALRVGNIDT</sequence>
<dbReference type="Pfam" id="PF00634">
    <property type="entry name" value="BRCA2"/>
    <property type="match status" value="4"/>
</dbReference>
<feature type="compositionally biased region" description="Polar residues" evidence="6">
    <location>
        <begin position="1595"/>
        <end position="1607"/>
    </location>
</feature>
<feature type="compositionally biased region" description="Polar residues" evidence="6">
    <location>
        <begin position="2465"/>
        <end position="2476"/>
    </location>
</feature>
<feature type="region of interest" description="Disordered" evidence="6">
    <location>
        <begin position="1295"/>
        <end position="1327"/>
    </location>
</feature>
<dbReference type="OrthoDB" id="21095at2759"/>
<dbReference type="CDD" id="cd04493">
    <property type="entry name" value="BRCA2DBD_OB1"/>
    <property type="match status" value="1"/>
</dbReference>
<accession>A0A6P7P7Q3</accession>
<evidence type="ECO:0000256" key="3">
    <source>
        <dbReference type="ARBA" id="ARBA00023125"/>
    </source>
</evidence>
<evidence type="ECO:0000313" key="8">
    <source>
        <dbReference type="Proteomes" id="UP000515150"/>
    </source>
</evidence>
<dbReference type="GO" id="GO:0000724">
    <property type="term" value="P:double-strand break repair via homologous recombination"/>
    <property type="evidence" value="ECO:0007669"/>
    <property type="project" value="InterPro"/>
</dbReference>
<evidence type="ECO:0000256" key="2">
    <source>
        <dbReference type="ARBA" id="ARBA00022763"/>
    </source>
</evidence>
<evidence type="ECO:0000313" key="9">
    <source>
        <dbReference type="RefSeq" id="XP_029026125.1"/>
    </source>
</evidence>
<gene>
    <name evidence="9" type="primary">brca2</name>
</gene>
<proteinExistence type="predicted"/>
<dbReference type="Pfam" id="PF09103">
    <property type="entry name" value="BRCA-2_OB1"/>
    <property type="match status" value="1"/>
</dbReference>
<feature type="compositionally biased region" description="Polar residues" evidence="6">
    <location>
        <begin position="1302"/>
        <end position="1327"/>
    </location>
</feature>
<feature type="region of interest" description="Disordered" evidence="6">
    <location>
        <begin position="1958"/>
        <end position="1979"/>
    </location>
</feature>
<evidence type="ECO:0000256" key="4">
    <source>
        <dbReference type="ARBA" id="ARBA00023172"/>
    </source>
</evidence>
<dbReference type="CDD" id="cd04494">
    <property type="entry name" value="BRCA2DBD_OB2"/>
    <property type="match status" value="1"/>
</dbReference>
<feature type="compositionally biased region" description="Polar residues" evidence="6">
    <location>
        <begin position="1958"/>
        <end position="1975"/>
    </location>
</feature>
<feature type="region of interest" description="Disordered" evidence="6">
    <location>
        <begin position="1594"/>
        <end position="1614"/>
    </location>
</feature>
<dbReference type="RefSeq" id="XP_029026125.1">
    <property type="nucleotide sequence ID" value="XM_029170292.3"/>
</dbReference>